<keyword evidence="2" id="KW-1133">Transmembrane helix</keyword>
<sequence>MIAGVVTFFATLALLSLIGNAIGFGILDPTSSTPFEGVGTGVIIWTLIQMILAFAAAGFVAGLAARRVGVLHGFLTWATSLVLVIIMLTSGLMSAVSGVSSLIGNSFSLLGDGASTVGSGLGDLVGDGINPAGENLKDIDTKELEANINDVLRDTDVKELQPEYIQNQTKEAQDEITKAGKDILLKPEDADKIITNLTDSLKKRAETIANSADKDAISKAVSKNTELSEAESKKAVDNIYNGLQEASKEANKQLNAAADQVEESKQDIQQAVEDARKTAGEVSDTIAKTSIWTFIGLAVAMVLTIFTGAKGSQFALANNEERM</sequence>
<gene>
    <name evidence="3" type="ORF">HMPREF9709_01591</name>
</gene>
<dbReference type="eggNOG" id="COG4694">
    <property type="taxonomic scope" value="Bacteria"/>
</dbReference>
<evidence type="ECO:0000256" key="1">
    <source>
        <dbReference type="SAM" id="Coils"/>
    </source>
</evidence>
<dbReference type="PATRIC" id="fig|883114.3.peg.1588"/>
<dbReference type="EMBL" id="AGEI01000029">
    <property type="protein sequence ID" value="EHR32310.1"/>
    <property type="molecule type" value="Genomic_DNA"/>
</dbReference>
<organism evidence="3 4">
    <name type="scientific">Helcococcus kunzii ATCC 51366</name>
    <dbReference type="NCBI Taxonomy" id="883114"/>
    <lineage>
        <taxon>Bacteria</taxon>
        <taxon>Bacillati</taxon>
        <taxon>Bacillota</taxon>
        <taxon>Tissierellia</taxon>
        <taxon>Tissierellales</taxon>
        <taxon>Peptoniphilaceae</taxon>
        <taxon>Helcococcus</taxon>
    </lineage>
</organism>
<feature type="coiled-coil region" evidence="1">
    <location>
        <begin position="240"/>
        <end position="278"/>
    </location>
</feature>
<protein>
    <recommendedName>
        <fullName evidence="5">CAP-Gly protein</fullName>
    </recommendedName>
</protein>
<dbReference type="AlphaFoldDB" id="H3NQI0"/>
<name>H3NQI0_9FIRM</name>
<reference evidence="3 4" key="1">
    <citation type="submission" date="2012-01" db="EMBL/GenBank/DDBJ databases">
        <title>The Genome Sequence of Helcococcus kunzii ATCC 51366.</title>
        <authorList>
            <consortium name="The Broad Institute Genome Sequencing Platform"/>
            <person name="Earl A."/>
            <person name="Ward D."/>
            <person name="Feldgarden M."/>
            <person name="Gevers D."/>
            <person name="Huys G."/>
            <person name="Young S.K."/>
            <person name="Zeng Q."/>
            <person name="Gargeya S."/>
            <person name="Fitzgerald M."/>
            <person name="Haas B."/>
            <person name="Abouelleil A."/>
            <person name="Alvarado L."/>
            <person name="Arachchi H.M."/>
            <person name="Berlin A."/>
            <person name="Chapman S.B."/>
            <person name="Gearin G."/>
            <person name="Goldberg J."/>
            <person name="Griggs A."/>
            <person name="Gujja S."/>
            <person name="Hansen M."/>
            <person name="Heiman D."/>
            <person name="Howarth C."/>
            <person name="Larimer J."/>
            <person name="Lui A."/>
            <person name="MacDonald P.J.P."/>
            <person name="McCowen C."/>
            <person name="Montmayeur A."/>
            <person name="Murphy C."/>
            <person name="Neiman D."/>
            <person name="Pearson M."/>
            <person name="Priest M."/>
            <person name="Roberts A."/>
            <person name="Saif S."/>
            <person name="Shea T."/>
            <person name="Sisk P."/>
            <person name="Stolte C."/>
            <person name="Sykes S."/>
            <person name="Wortman J."/>
            <person name="Nusbaum C."/>
            <person name="Birren B."/>
        </authorList>
    </citation>
    <scope>NUCLEOTIDE SEQUENCE [LARGE SCALE GENOMIC DNA]</scope>
    <source>
        <strain evidence="3 4">ATCC 51366</strain>
    </source>
</reference>
<dbReference type="Proteomes" id="UP000004191">
    <property type="component" value="Unassembled WGS sequence"/>
</dbReference>
<keyword evidence="2" id="KW-0472">Membrane</keyword>
<keyword evidence="2" id="KW-0812">Transmembrane</keyword>
<evidence type="ECO:0000256" key="2">
    <source>
        <dbReference type="SAM" id="Phobius"/>
    </source>
</evidence>
<proteinExistence type="predicted"/>
<keyword evidence="4" id="KW-1185">Reference proteome</keyword>
<evidence type="ECO:0008006" key="5">
    <source>
        <dbReference type="Google" id="ProtNLM"/>
    </source>
</evidence>
<feature type="transmembrane region" description="Helical" evidence="2">
    <location>
        <begin position="42"/>
        <end position="62"/>
    </location>
</feature>
<feature type="transmembrane region" description="Helical" evidence="2">
    <location>
        <begin position="74"/>
        <end position="96"/>
    </location>
</feature>
<keyword evidence="1" id="KW-0175">Coiled coil</keyword>
<accession>H3NQI0</accession>
<comment type="caution">
    <text evidence="3">The sequence shown here is derived from an EMBL/GenBank/DDBJ whole genome shotgun (WGS) entry which is preliminary data.</text>
</comment>
<dbReference type="STRING" id="883114.HMPREF9709_01591"/>
<evidence type="ECO:0000313" key="4">
    <source>
        <dbReference type="Proteomes" id="UP000004191"/>
    </source>
</evidence>
<evidence type="ECO:0000313" key="3">
    <source>
        <dbReference type="EMBL" id="EHR32310.1"/>
    </source>
</evidence>
<dbReference type="HOGENOM" id="CLU_063844_0_0_9"/>